<accession>A0A7M1W4K2</accession>
<dbReference type="EMBL" id="MT898200">
    <property type="protein sequence ID" value="QOS21905.1"/>
    <property type="molecule type" value="Genomic_DNA"/>
</dbReference>
<reference evidence="1" key="1">
    <citation type="submission" date="2020-08" db="EMBL/GenBank/DDBJ databases">
        <title>Genetic structure, function and evolution of capsule biosynthesis loci in Vibrio parahaemolyticus.</title>
        <authorList>
            <person name="Li L."/>
            <person name="Bian S."/>
        </authorList>
    </citation>
    <scope>NUCLEOTIDE SEQUENCE</scope>
    <source>
        <strain evidence="1">VP389</strain>
    </source>
</reference>
<name>A0A7M1W4K2_VIBPH</name>
<proteinExistence type="predicted"/>
<evidence type="ECO:0000313" key="1">
    <source>
        <dbReference type="EMBL" id="QOS21905.1"/>
    </source>
</evidence>
<organism evidence="1">
    <name type="scientific">Vibrio parahaemolyticus</name>
    <dbReference type="NCBI Taxonomy" id="670"/>
    <lineage>
        <taxon>Bacteria</taxon>
        <taxon>Pseudomonadati</taxon>
        <taxon>Pseudomonadota</taxon>
        <taxon>Gammaproteobacteria</taxon>
        <taxon>Vibrionales</taxon>
        <taxon>Vibrionaceae</taxon>
        <taxon>Vibrio</taxon>
    </lineage>
</organism>
<gene>
    <name evidence="1" type="ORF">VP389_00024</name>
</gene>
<protein>
    <submittedName>
        <fullName evidence="1">Uncharacterized protein</fullName>
    </submittedName>
</protein>
<dbReference type="AlphaFoldDB" id="A0A7M1W4K2"/>
<sequence length="168" mass="18458">MHPASELIPCIRGGPKADFALNNAATDTPFSFIVGKRDGFMFQEQPQALPMLLQLFTATFIPLNHYRPAFLKPVVERFLKPEHPAHVSLITQRILLEAMTRSEESAGDKSQTPANSGGKTSATVISDLLQVSFNMGPAELALAQRYPVIARTLVASQHQRRLDSSFLG</sequence>